<feature type="domain" description="RanBP2-type" evidence="7">
    <location>
        <begin position="359"/>
        <end position="389"/>
    </location>
</feature>
<evidence type="ECO:0000256" key="6">
    <source>
        <dbReference type="SAM" id="MobiDB-lite"/>
    </source>
</evidence>
<evidence type="ECO:0000256" key="5">
    <source>
        <dbReference type="SAM" id="Coils"/>
    </source>
</evidence>
<evidence type="ECO:0000259" key="7">
    <source>
        <dbReference type="PROSITE" id="PS50199"/>
    </source>
</evidence>
<keyword evidence="2 4" id="KW-0863">Zinc-finger</keyword>
<name>A0A2R5L4X7_9ACAR</name>
<feature type="coiled-coil region" evidence="5">
    <location>
        <begin position="267"/>
        <end position="294"/>
    </location>
</feature>
<dbReference type="RefSeq" id="XP_064488184.1">
    <property type="nucleotide sequence ID" value="XM_064632114.1"/>
</dbReference>
<organism evidence="8">
    <name type="scientific">Ornithodoros turicata</name>
    <dbReference type="NCBI Taxonomy" id="34597"/>
    <lineage>
        <taxon>Eukaryota</taxon>
        <taxon>Metazoa</taxon>
        <taxon>Ecdysozoa</taxon>
        <taxon>Arthropoda</taxon>
        <taxon>Chelicerata</taxon>
        <taxon>Arachnida</taxon>
        <taxon>Acari</taxon>
        <taxon>Parasitiformes</taxon>
        <taxon>Ixodida</taxon>
        <taxon>Ixodoidea</taxon>
        <taxon>Argasidae</taxon>
        <taxon>Ornithodorinae</taxon>
        <taxon>Ornithodoros</taxon>
    </lineage>
</organism>
<feature type="compositionally biased region" description="Pro residues" evidence="6">
    <location>
        <begin position="324"/>
        <end position="338"/>
    </location>
</feature>
<sequence>MAVCSLSPHHMDLYSDMRGLFPELPDDIIKSYVQLFPRNREECISQLTRASHEQLYSHHDSEEVVPGRELHLPSTINSSVLEPLPPPFTVDEADLPPPYPGVLSPVTDVMPQSTTVSATVPAFVNSPSSHHQVSTLYIPPRADTLGRHSPQQLQEVSTCNVQLARGNVNQRSPSPLPQYQSQVSIDVSPGVAGHNYHRRSSLSPSVVSLNPAAKMDDMVQALLAVQRHRYELLQRVYGQQLERLHKLRGEVEAKEAALMQKNLHGVSNSQIEELRELRRENRNLDVECHCLLSEVDMYNRGEIPLGVTDEDFYNRINPGQTGPIAPPPPVQLPQPRPQRPTMTSTRPGGGLLSEDEENEDGNRWKCSKCTFLNHPALDKCEVCELPNTAA</sequence>
<evidence type="ECO:0000256" key="4">
    <source>
        <dbReference type="PROSITE-ProRule" id="PRU00322"/>
    </source>
</evidence>
<keyword evidence="5" id="KW-0175">Coiled coil</keyword>
<accession>A0A2R5L4X7</accession>
<dbReference type="PROSITE" id="PS50199">
    <property type="entry name" value="ZF_RANBP2_2"/>
    <property type="match status" value="1"/>
</dbReference>
<reference evidence="8" key="1">
    <citation type="submission" date="2018-03" db="EMBL/GenBank/DDBJ databases">
        <title>The relapsing fever spirochete Borrelia turicatae persists in the highly oxidative environment of its soft-bodied tick vector.</title>
        <authorList>
            <person name="Bourret T.J."/>
            <person name="Boyle W.K."/>
            <person name="Valenzuela J.G."/>
            <person name="Oliveira F."/>
            <person name="Lopez J.E."/>
        </authorList>
    </citation>
    <scope>NUCLEOTIDE SEQUENCE</scope>
    <source>
        <strain evidence="8">Kansas strain/isolate</strain>
        <tissue evidence="8">Salivary glands</tissue>
    </source>
</reference>
<dbReference type="EMBL" id="GGLE01000438">
    <property type="protein sequence ID" value="MBY04564.1"/>
    <property type="molecule type" value="Transcribed_RNA"/>
</dbReference>
<dbReference type="GO" id="GO:0008270">
    <property type="term" value="F:zinc ion binding"/>
    <property type="evidence" value="ECO:0007669"/>
    <property type="project" value="UniProtKB-KW"/>
</dbReference>
<keyword evidence="8" id="KW-0808">Transferase</keyword>
<dbReference type="GO" id="GO:0016301">
    <property type="term" value="F:kinase activity"/>
    <property type="evidence" value="ECO:0007669"/>
    <property type="project" value="UniProtKB-KW"/>
</dbReference>
<dbReference type="InterPro" id="IPR001876">
    <property type="entry name" value="Znf_RanBP2"/>
</dbReference>
<dbReference type="PANTHER" id="PTHR46253">
    <property type="entry name" value="TGF-BETA-ACTIVATED KINASE 1 AND MAP3K7-BINDING PROTEIN TAB"/>
    <property type="match status" value="1"/>
</dbReference>
<keyword evidence="3" id="KW-0862">Zinc</keyword>
<keyword evidence="1" id="KW-0479">Metal-binding</keyword>
<keyword evidence="8" id="KW-0418">Kinase</keyword>
<evidence type="ECO:0000256" key="1">
    <source>
        <dbReference type="ARBA" id="ARBA00022723"/>
    </source>
</evidence>
<dbReference type="GeneID" id="135400300"/>
<dbReference type="InterPro" id="IPR036443">
    <property type="entry name" value="Znf_RanBP2_sf"/>
</dbReference>
<dbReference type="SMART" id="SM00547">
    <property type="entry name" value="ZnF_RBZ"/>
    <property type="match status" value="1"/>
</dbReference>
<dbReference type="PROSITE" id="PS01358">
    <property type="entry name" value="ZF_RANBP2_1"/>
    <property type="match status" value="1"/>
</dbReference>
<dbReference type="Gene3D" id="2.30.30.380">
    <property type="entry name" value="Zn-finger domain of Sec23/24"/>
    <property type="match status" value="1"/>
</dbReference>
<evidence type="ECO:0000256" key="3">
    <source>
        <dbReference type="ARBA" id="ARBA00022833"/>
    </source>
</evidence>
<dbReference type="AlphaFoldDB" id="A0A2R5L4X7"/>
<protein>
    <submittedName>
        <fullName evidence="8">Putative tgf-beta-activated kinase 1 and map3k7-binding protein 2</fullName>
    </submittedName>
</protein>
<dbReference type="SUPFAM" id="SSF90209">
    <property type="entry name" value="Ran binding protein zinc finger-like"/>
    <property type="match status" value="1"/>
</dbReference>
<dbReference type="Gene3D" id="1.10.8.10">
    <property type="entry name" value="DNA helicase RuvA subunit, C-terminal domain"/>
    <property type="match status" value="1"/>
</dbReference>
<proteinExistence type="predicted"/>
<evidence type="ECO:0000256" key="2">
    <source>
        <dbReference type="ARBA" id="ARBA00022771"/>
    </source>
</evidence>
<dbReference type="PANTHER" id="PTHR46253:SF1">
    <property type="entry name" value="TAB2"/>
    <property type="match status" value="1"/>
</dbReference>
<evidence type="ECO:0000313" key="8">
    <source>
        <dbReference type="EMBL" id="MBY04564.1"/>
    </source>
</evidence>
<feature type="region of interest" description="Disordered" evidence="6">
    <location>
        <begin position="317"/>
        <end position="362"/>
    </location>
</feature>